<protein>
    <submittedName>
        <fullName evidence="3">Uncharacterized protein</fullName>
    </submittedName>
</protein>
<dbReference type="VEuPathDB" id="FungiDB:BO70DRAFT_362034"/>
<reference evidence="3 4" key="1">
    <citation type="submission" date="2016-12" db="EMBL/GenBank/DDBJ databases">
        <title>The genomes of Aspergillus section Nigri reveals drivers in fungal speciation.</title>
        <authorList>
            <consortium name="DOE Joint Genome Institute"/>
            <person name="Vesth T.C."/>
            <person name="Nybo J."/>
            <person name="Theobald S."/>
            <person name="Brandl J."/>
            <person name="Frisvad J.C."/>
            <person name="Nielsen K.F."/>
            <person name="Lyhne E.K."/>
            <person name="Kogle M.E."/>
            <person name="Kuo A."/>
            <person name="Riley R."/>
            <person name="Clum A."/>
            <person name="Nolan M."/>
            <person name="Lipzen A."/>
            <person name="Salamov A."/>
            <person name="Henrissat B."/>
            <person name="Wiebenga A."/>
            <person name="De Vries R.P."/>
            <person name="Grigoriev I.V."/>
            <person name="Mortensen U.H."/>
            <person name="Andersen M.R."/>
            <person name="Baker S.E."/>
        </authorList>
    </citation>
    <scope>NUCLEOTIDE SEQUENCE [LARGE SCALE GENOMIC DNA]</scope>
    <source>
        <strain evidence="3 4">CBS 117.55</strain>
    </source>
</reference>
<feature type="signal peptide" evidence="2">
    <location>
        <begin position="1"/>
        <end position="17"/>
    </location>
</feature>
<dbReference type="AlphaFoldDB" id="A0A317WAR6"/>
<evidence type="ECO:0000256" key="2">
    <source>
        <dbReference type="SAM" id="SignalP"/>
    </source>
</evidence>
<gene>
    <name evidence="3" type="ORF">BO70DRAFT_362034</name>
</gene>
<dbReference type="Proteomes" id="UP000247233">
    <property type="component" value="Unassembled WGS sequence"/>
</dbReference>
<feature type="compositionally biased region" description="Polar residues" evidence="1">
    <location>
        <begin position="85"/>
        <end position="100"/>
    </location>
</feature>
<dbReference type="RefSeq" id="XP_025399353.1">
    <property type="nucleotide sequence ID" value="XM_025543191.1"/>
</dbReference>
<evidence type="ECO:0000256" key="1">
    <source>
        <dbReference type="SAM" id="MobiDB-lite"/>
    </source>
</evidence>
<accession>A0A317WAR6</accession>
<organism evidence="3 4">
    <name type="scientific">Aspergillus heteromorphus CBS 117.55</name>
    <dbReference type="NCBI Taxonomy" id="1448321"/>
    <lineage>
        <taxon>Eukaryota</taxon>
        <taxon>Fungi</taxon>
        <taxon>Dikarya</taxon>
        <taxon>Ascomycota</taxon>
        <taxon>Pezizomycotina</taxon>
        <taxon>Eurotiomycetes</taxon>
        <taxon>Eurotiomycetidae</taxon>
        <taxon>Eurotiales</taxon>
        <taxon>Aspergillaceae</taxon>
        <taxon>Aspergillus</taxon>
        <taxon>Aspergillus subgen. Circumdati</taxon>
    </lineage>
</organism>
<feature type="chain" id="PRO_5016320413" evidence="2">
    <location>
        <begin position="18"/>
        <end position="106"/>
    </location>
</feature>
<keyword evidence="2" id="KW-0732">Signal</keyword>
<dbReference type="GeneID" id="37065428"/>
<keyword evidence="4" id="KW-1185">Reference proteome</keyword>
<proteinExistence type="predicted"/>
<name>A0A317WAR6_9EURO</name>
<comment type="caution">
    <text evidence="3">The sequence shown here is derived from an EMBL/GenBank/DDBJ whole genome shotgun (WGS) entry which is preliminary data.</text>
</comment>
<dbReference type="EMBL" id="MSFL01000012">
    <property type="protein sequence ID" value="PWY82088.1"/>
    <property type="molecule type" value="Genomic_DNA"/>
</dbReference>
<evidence type="ECO:0000313" key="3">
    <source>
        <dbReference type="EMBL" id="PWY82088.1"/>
    </source>
</evidence>
<evidence type="ECO:0000313" key="4">
    <source>
        <dbReference type="Proteomes" id="UP000247233"/>
    </source>
</evidence>
<sequence length="106" mass="11277">MKLLSLAILLLVTEAIASKVSYSTKYTEGGISGKGANEVKAGGTIDDDKDDTVLDIASWSENKFTAKRNARSGVIIVSKNGSVKTKSEATESNNEAQQAVNKKLKE</sequence>
<feature type="region of interest" description="Disordered" evidence="1">
    <location>
        <begin position="85"/>
        <end position="106"/>
    </location>
</feature>
<dbReference type="OrthoDB" id="4523179at2759"/>